<dbReference type="RefSeq" id="WP_275118695.1">
    <property type="nucleotide sequence ID" value="NZ_JAOTPO010000007.1"/>
</dbReference>
<evidence type="ECO:0000313" key="3">
    <source>
        <dbReference type="Proteomes" id="UP001148125"/>
    </source>
</evidence>
<comment type="caution">
    <text evidence="2">The sequence shown here is derived from an EMBL/GenBank/DDBJ whole genome shotgun (WGS) entry which is preliminary data.</text>
</comment>
<evidence type="ECO:0000313" key="2">
    <source>
        <dbReference type="EMBL" id="MDE5414082.1"/>
    </source>
</evidence>
<dbReference type="Proteomes" id="UP001148125">
    <property type="component" value="Unassembled WGS sequence"/>
</dbReference>
<name>A0ABT5VF48_9BACI</name>
<gene>
    <name evidence="2" type="ORF">N7Z68_11885</name>
</gene>
<keyword evidence="1" id="KW-1133">Transmembrane helix</keyword>
<dbReference type="InterPro" id="IPR019242">
    <property type="entry name" value="DUF2198"/>
</dbReference>
<keyword evidence="1" id="KW-0812">Transmembrane</keyword>
<evidence type="ECO:0000256" key="1">
    <source>
        <dbReference type="SAM" id="Phobius"/>
    </source>
</evidence>
<dbReference type="EMBL" id="JAOTPO010000007">
    <property type="protein sequence ID" value="MDE5414082.1"/>
    <property type="molecule type" value="Genomic_DNA"/>
</dbReference>
<keyword evidence="1" id="KW-0472">Membrane</keyword>
<organism evidence="2 3">
    <name type="scientific">Alkalihalobacterium chitinilyticum</name>
    <dbReference type="NCBI Taxonomy" id="2980103"/>
    <lineage>
        <taxon>Bacteria</taxon>
        <taxon>Bacillati</taxon>
        <taxon>Bacillota</taxon>
        <taxon>Bacilli</taxon>
        <taxon>Bacillales</taxon>
        <taxon>Bacillaceae</taxon>
        <taxon>Alkalihalobacterium</taxon>
    </lineage>
</organism>
<accession>A0ABT5VF48</accession>
<proteinExistence type="predicted"/>
<dbReference type="Pfam" id="PF09964">
    <property type="entry name" value="DUF2198"/>
    <property type="match status" value="1"/>
</dbReference>
<feature type="transmembrane region" description="Helical" evidence="1">
    <location>
        <begin position="12"/>
        <end position="39"/>
    </location>
</feature>
<keyword evidence="3" id="KW-1185">Reference proteome</keyword>
<reference evidence="2" key="1">
    <citation type="submission" date="2024-05" db="EMBL/GenBank/DDBJ databases">
        <title>Alkalihalobacillus sp. strain MEB203 novel alkaliphilic bacterium from Lonar Lake, India.</title>
        <authorList>
            <person name="Joshi A."/>
            <person name="Thite S."/>
            <person name="Mengade P."/>
        </authorList>
    </citation>
    <scope>NUCLEOTIDE SEQUENCE</scope>
    <source>
        <strain evidence="2">MEB 203</strain>
    </source>
</reference>
<sequence length="72" mass="7995">MWSYFLAIGLPVLLMVVGTRITYSVIGSLIVTIMIMVFAVQVHQMNWLAMTFAAVSFISGVRIALNMKKRSG</sequence>
<feature type="transmembrane region" description="Helical" evidence="1">
    <location>
        <begin position="45"/>
        <end position="65"/>
    </location>
</feature>
<protein>
    <submittedName>
        <fullName evidence="2">CsbA family protein</fullName>
    </submittedName>
</protein>